<dbReference type="PANTHER" id="PTHR47723">
    <property type="entry name" value="OS05G0353850 PROTEIN"/>
    <property type="match status" value="1"/>
</dbReference>
<organism evidence="2 3">
    <name type="scientific">Hibiscus syriacus</name>
    <name type="common">Rose of Sharon</name>
    <dbReference type="NCBI Taxonomy" id="106335"/>
    <lineage>
        <taxon>Eukaryota</taxon>
        <taxon>Viridiplantae</taxon>
        <taxon>Streptophyta</taxon>
        <taxon>Embryophyta</taxon>
        <taxon>Tracheophyta</taxon>
        <taxon>Spermatophyta</taxon>
        <taxon>Magnoliopsida</taxon>
        <taxon>eudicotyledons</taxon>
        <taxon>Gunneridae</taxon>
        <taxon>Pentapetalae</taxon>
        <taxon>rosids</taxon>
        <taxon>malvids</taxon>
        <taxon>Malvales</taxon>
        <taxon>Malvaceae</taxon>
        <taxon>Malvoideae</taxon>
        <taxon>Hibiscus</taxon>
    </lineage>
</organism>
<dbReference type="InterPro" id="IPR002156">
    <property type="entry name" value="RNaseH_domain"/>
</dbReference>
<dbReference type="Proteomes" id="UP000436088">
    <property type="component" value="Unassembled WGS sequence"/>
</dbReference>
<reference evidence="2" key="1">
    <citation type="submission" date="2019-09" db="EMBL/GenBank/DDBJ databases">
        <title>Draft genome information of white flower Hibiscus syriacus.</title>
        <authorList>
            <person name="Kim Y.-M."/>
        </authorList>
    </citation>
    <scope>NUCLEOTIDE SEQUENCE [LARGE SCALE GENOMIC DNA]</scope>
    <source>
        <strain evidence="2">YM2019G1</strain>
    </source>
</reference>
<protein>
    <recommendedName>
        <fullName evidence="1">RNase H type-1 domain-containing protein</fullName>
    </recommendedName>
</protein>
<evidence type="ECO:0000313" key="2">
    <source>
        <dbReference type="EMBL" id="KAE8719573.1"/>
    </source>
</evidence>
<evidence type="ECO:0000313" key="3">
    <source>
        <dbReference type="Proteomes" id="UP000436088"/>
    </source>
</evidence>
<sequence length="667" mass="73591">MLRNLFDELIIGIYSLERSFGVFGHRNSIIFDIEPEDNRLVFERGKHLMEVMCRTLLLESQHKELKLNCSGIRGRWKRPHYGWTKVNSDGASKAPTGLAACRGVIRGHEGEWKMGFTKFIGICSVHEAEIWGAYMGLSCAWELQEAQIILELDSSEALEAINSAGQEGLSYISSSIGTPLYMDSITVMRQRVSYAKVCVEVAVGYKISKTIGVKLQNGSFVSIGVEVKEAVPESVSSGLYATFVAPFSGPDESSKGAKMGSICEVPSGGAVGLGVGYVGCDLPVVASGRGNVVACVFGLVDLGHALGVAGLLCVEGDVVTCAFGLIDLVPALGVVDPLVWRGMLPLRLVKFDKFQQIWKRMLEVNVSSQYLTCSINFSVHSFYVFIVYGCNLESFEPVRGVIRKDIEALVSFIAPIIFYHCPGVVSFGDVVNSIPKPFWFFNFWAKDPNFLDIVASSWNVPIVESNHLKVLFLKLKRLKPILKGEFQELVVVEESFYRQKARALWVQGHHLSSFENIVNEVVGYFQKLLGTSNESVFGCSVDLHNELLGSTFSEAACNVFQARVTHAEIKRAMVEQYSDKAPGLAAENGIFCYHPKCYHLHLTNLCFANDLMIFSHGTLDYVMGVWQDALGIKLGVLLVRYLGIPLVAKRLSVVDCDPLLDNISSKI</sequence>
<name>A0A6A3BSE2_HIBSY</name>
<dbReference type="InterPro" id="IPR053151">
    <property type="entry name" value="RNase_H-like"/>
</dbReference>
<dbReference type="GO" id="GO:0003676">
    <property type="term" value="F:nucleic acid binding"/>
    <property type="evidence" value="ECO:0007669"/>
    <property type="project" value="InterPro"/>
</dbReference>
<dbReference type="AlphaFoldDB" id="A0A6A3BSE2"/>
<feature type="domain" description="RNase H type-1" evidence="1">
    <location>
        <begin position="87"/>
        <end position="165"/>
    </location>
</feature>
<dbReference type="Gene3D" id="3.30.420.10">
    <property type="entry name" value="Ribonuclease H-like superfamily/Ribonuclease H"/>
    <property type="match status" value="1"/>
</dbReference>
<evidence type="ECO:0000259" key="1">
    <source>
        <dbReference type="Pfam" id="PF13456"/>
    </source>
</evidence>
<proteinExistence type="predicted"/>
<comment type="caution">
    <text evidence="2">The sequence shown here is derived from an EMBL/GenBank/DDBJ whole genome shotgun (WGS) entry which is preliminary data.</text>
</comment>
<accession>A0A6A3BSE2</accession>
<dbReference type="InterPro" id="IPR012337">
    <property type="entry name" value="RNaseH-like_sf"/>
</dbReference>
<dbReference type="EMBL" id="VEPZ02000784">
    <property type="protein sequence ID" value="KAE8719573.1"/>
    <property type="molecule type" value="Genomic_DNA"/>
</dbReference>
<keyword evidence="3" id="KW-1185">Reference proteome</keyword>
<dbReference type="InterPro" id="IPR044730">
    <property type="entry name" value="RNase_H-like_dom_plant"/>
</dbReference>
<dbReference type="SUPFAM" id="SSF53098">
    <property type="entry name" value="Ribonuclease H-like"/>
    <property type="match status" value="1"/>
</dbReference>
<gene>
    <name evidence="2" type="ORF">F3Y22_tig00109945pilonHSYRG00285</name>
</gene>
<dbReference type="PANTHER" id="PTHR47723:SF19">
    <property type="entry name" value="POLYNUCLEOTIDYL TRANSFERASE, RIBONUCLEASE H-LIKE SUPERFAMILY PROTEIN"/>
    <property type="match status" value="1"/>
</dbReference>
<dbReference type="CDD" id="cd06222">
    <property type="entry name" value="RNase_H_like"/>
    <property type="match status" value="1"/>
</dbReference>
<dbReference type="InterPro" id="IPR036397">
    <property type="entry name" value="RNaseH_sf"/>
</dbReference>
<dbReference type="Pfam" id="PF13456">
    <property type="entry name" value="RVT_3"/>
    <property type="match status" value="1"/>
</dbReference>
<dbReference type="GO" id="GO:0004523">
    <property type="term" value="F:RNA-DNA hybrid ribonuclease activity"/>
    <property type="evidence" value="ECO:0007669"/>
    <property type="project" value="InterPro"/>
</dbReference>